<dbReference type="FunCoup" id="A0A7E5V8V2">
    <property type="interactions" value="94"/>
</dbReference>
<dbReference type="GeneID" id="113491755"/>
<feature type="region of interest" description="Disordered" evidence="6">
    <location>
        <begin position="1"/>
        <end position="113"/>
    </location>
</feature>
<dbReference type="GO" id="GO:0003723">
    <property type="term" value="F:RNA binding"/>
    <property type="evidence" value="ECO:0007669"/>
    <property type="project" value="TreeGrafter"/>
</dbReference>
<dbReference type="InParanoid" id="A0A7E5V8V2"/>
<evidence type="ECO:0000256" key="4">
    <source>
        <dbReference type="ARBA" id="ARBA00022833"/>
    </source>
</evidence>
<accession>A0A7E5V8V2</accession>
<reference evidence="9" key="1">
    <citation type="submission" date="2025-08" db="UniProtKB">
        <authorList>
            <consortium name="RefSeq"/>
        </authorList>
    </citation>
    <scope>IDENTIFICATION</scope>
</reference>
<dbReference type="GO" id="GO:0008270">
    <property type="term" value="F:zinc ion binding"/>
    <property type="evidence" value="ECO:0007669"/>
    <property type="project" value="UniProtKB-KW"/>
</dbReference>
<dbReference type="InterPro" id="IPR006568">
    <property type="entry name" value="PSP_pro-rich"/>
</dbReference>
<dbReference type="OrthoDB" id="8026949at2759"/>
<evidence type="ECO:0000256" key="1">
    <source>
        <dbReference type="ARBA" id="ARBA00004123"/>
    </source>
</evidence>
<dbReference type="SMART" id="SM00581">
    <property type="entry name" value="PSP"/>
    <property type="match status" value="1"/>
</dbReference>
<proteinExistence type="predicted"/>
<dbReference type="InterPro" id="IPR052115">
    <property type="entry name" value="NEXT_complex_subunit_ZCCHC8"/>
</dbReference>
<evidence type="ECO:0000256" key="5">
    <source>
        <dbReference type="ARBA" id="ARBA00023242"/>
    </source>
</evidence>
<evidence type="ECO:0000256" key="3">
    <source>
        <dbReference type="ARBA" id="ARBA00022771"/>
    </source>
</evidence>
<dbReference type="PANTHER" id="PTHR13316:SF0">
    <property type="entry name" value="ZINC FINGER CCHC DOMAIN-CONTAINING PROTEIN 8"/>
    <property type="match status" value="1"/>
</dbReference>
<evidence type="ECO:0000313" key="9">
    <source>
        <dbReference type="RefSeq" id="XP_026724713.1"/>
    </source>
</evidence>
<feature type="compositionally biased region" description="Basic and acidic residues" evidence="6">
    <location>
        <begin position="102"/>
        <end position="113"/>
    </location>
</feature>
<dbReference type="KEGG" id="tnl:113491755"/>
<keyword evidence="2" id="KW-0479">Metal-binding</keyword>
<keyword evidence="4" id="KW-0862">Zinc</keyword>
<evidence type="ECO:0000313" key="8">
    <source>
        <dbReference type="Proteomes" id="UP000322000"/>
    </source>
</evidence>
<dbReference type="Pfam" id="PF04046">
    <property type="entry name" value="PSP"/>
    <property type="match status" value="1"/>
</dbReference>
<name>A0A7E5V8V2_TRINI</name>
<dbReference type="PANTHER" id="PTHR13316">
    <property type="entry name" value="ZINC FINGER, CCHC DOMAIN CONTAINING 8"/>
    <property type="match status" value="1"/>
</dbReference>
<evidence type="ECO:0000259" key="7">
    <source>
        <dbReference type="SMART" id="SM00581"/>
    </source>
</evidence>
<feature type="region of interest" description="Disordered" evidence="6">
    <location>
        <begin position="522"/>
        <end position="666"/>
    </location>
</feature>
<dbReference type="AlphaFoldDB" id="A0A7E5V8V2"/>
<feature type="compositionally biased region" description="Basic and acidic residues" evidence="6">
    <location>
        <begin position="577"/>
        <end position="611"/>
    </location>
</feature>
<feature type="compositionally biased region" description="Pro residues" evidence="6">
    <location>
        <begin position="469"/>
        <end position="493"/>
    </location>
</feature>
<keyword evidence="3" id="KW-0863">Zinc-finger</keyword>
<feature type="region of interest" description="Disordered" evidence="6">
    <location>
        <begin position="456"/>
        <end position="503"/>
    </location>
</feature>
<feature type="compositionally biased region" description="Polar residues" evidence="6">
    <location>
        <begin position="91"/>
        <end position="101"/>
    </location>
</feature>
<feature type="compositionally biased region" description="Acidic residues" evidence="6">
    <location>
        <begin position="13"/>
        <end position="28"/>
    </location>
</feature>
<keyword evidence="5" id="KW-0539">Nucleus</keyword>
<feature type="compositionally biased region" description="Low complexity" evidence="6">
    <location>
        <begin position="616"/>
        <end position="630"/>
    </location>
</feature>
<organism evidence="8 9">
    <name type="scientific">Trichoplusia ni</name>
    <name type="common">Cabbage looper</name>
    <dbReference type="NCBI Taxonomy" id="7111"/>
    <lineage>
        <taxon>Eukaryota</taxon>
        <taxon>Metazoa</taxon>
        <taxon>Ecdysozoa</taxon>
        <taxon>Arthropoda</taxon>
        <taxon>Hexapoda</taxon>
        <taxon>Insecta</taxon>
        <taxon>Pterygota</taxon>
        <taxon>Neoptera</taxon>
        <taxon>Endopterygota</taxon>
        <taxon>Lepidoptera</taxon>
        <taxon>Glossata</taxon>
        <taxon>Ditrysia</taxon>
        <taxon>Noctuoidea</taxon>
        <taxon>Noctuidae</taxon>
        <taxon>Plusiinae</taxon>
        <taxon>Trichoplusia</taxon>
    </lineage>
</organism>
<dbReference type="GO" id="GO:0071013">
    <property type="term" value="C:catalytic step 2 spliceosome"/>
    <property type="evidence" value="ECO:0007669"/>
    <property type="project" value="TreeGrafter"/>
</dbReference>
<dbReference type="Proteomes" id="UP000322000">
    <property type="component" value="Chromosome 3"/>
</dbReference>
<evidence type="ECO:0000256" key="2">
    <source>
        <dbReference type="ARBA" id="ARBA00022723"/>
    </source>
</evidence>
<sequence length="725" mass="80032">MAKRKAGVNDIIYELDNEDIELSSDEEVKEPKINRTEVVQTVSDAQNEENDKEISEQQSAVESGRCEKPASPSPAAVPNGGKMSDDLDIGNTENQKQTSSKQTEDEVDSVKKISDSSKTTIFNEDIVIDSPGNSDLGVEGCENRTPLVTVRFRDSKMANNYKEQVKTFMLNLIKLHEGETFGSDVETDLELDIWPEDLTEEVSKEVVTKEENNLFFVDTDPCDEQMEDVPRYRQASSLISNVPDKEPTPPPARRPGSCFNCDGNHQLRDCVLPRDHARIAEKRKIMNAQRVGRYHVEDEQKYGHLIPGRISGTLRHALGLKRNELPLHIYRMRLLGYPPGWLEEARISHSGIMMFDSKGNATLEPEEEEGEVSEPGSKDKFDIKKILDFPGFNVPASSRYIEESQMFGLPPMSDQDSKMAMLQYLAPNAMKAYKRKKLTFFPSASQNTTFEGQAEMELDSGDEGAAFPSNPPLPDEAPPPPPPPPASPPPAPADKPVDSGDDVEVIEVIKIDDIPVPIADLITIDEDDGNSQSSGRGSPSLDDLEEKKRVLLNALDSDATPNVSVISILDSTDENVDDKIIDIIDEAAEKSDATQTADNKENASTDDKESESQDASSTEPKPTTPEPSSSNVLEAKQEKETSTPKVPTTPEPEPSKPGHVKGTQYGTPVMNIASSYLQLPTDDKFAKDICDVINFENLPNSTGKYKQISALLRKVKSEVDRIQDS</sequence>
<feature type="domain" description="PSP proline-rich" evidence="7">
    <location>
        <begin position="302"/>
        <end position="354"/>
    </location>
</feature>
<protein>
    <submittedName>
        <fullName evidence="9">Zinc finger CCHC domain-containing protein 8 homolog</fullName>
    </submittedName>
</protein>
<comment type="subcellular location">
    <subcellularLocation>
        <location evidence="1">Nucleus</location>
    </subcellularLocation>
</comment>
<dbReference type="RefSeq" id="XP_026724713.1">
    <property type="nucleotide sequence ID" value="XM_026868912.1"/>
</dbReference>
<keyword evidence="8" id="KW-1185">Reference proteome</keyword>
<gene>
    <name evidence="9" type="primary">LOC113491755</name>
</gene>
<evidence type="ECO:0000256" key="6">
    <source>
        <dbReference type="SAM" id="MobiDB-lite"/>
    </source>
</evidence>